<name>A0AA88XBX1_9ASTE</name>
<feature type="compositionally biased region" description="Basic and acidic residues" evidence="1">
    <location>
        <begin position="74"/>
        <end position="90"/>
    </location>
</feature>
<dbReference type="AlphaFoldDB" id="A0AA88XBX1"/>
<protein>
    <submittedName>
        <fullName evidence="2">Uncharacterized protein</fullName>
    </submittedName>
</protein>
<sequence>MSTPGVSKGSESENVKNVEVIDLDDYTDYNESDNGKHEDTLDARVEEEHFYTSNARVEEKCEDTSNTRLEEEHFYTSNAKVEEEHDHDESSCEEEYDGDYEDVDCRMDETEVEILTAVGIDVNNGMFPVAYAIAIVENKCTNDLKISPNGWIFISDKQKGLLNALDAIVSEAEHRHYAKHLYDNFKKAGFEGLTYKEHLWNVAYASYVEQFDEEMKRLKTTMWKHGSGWQIDQLHICPDQTLGLSLSVSFNVNILDARVKPVIQYLELIKDYLMKRMMVQRETTKKKLAN</sequence>
<feature type="region of interest" description="Disordered" evidence="1">
    <location>
        <begin position="1"/>
        <end position="43"/>
    </location>
</feature>
<gene>
    <name evidence="2" type="ORF">RJ639_000536</name>
</gene>
<proteinExistence type="predicted"/>
<accession>A0AA88XBX1</accession>
<comment type="caution">
    <text evidence="2">The sequence shown here is derived from an EMBL/GenBank/DDBJ whole genome shotgun (WGS) entry which is preliminary data.</text>
</comment>
<dbReference type="EMBL" id="JAVXUP010000001">
    <property type="protein sequence ID" value="KAK3043837.1"/>
    <property type="molecule type" value="Genomic_DNA"/>
</dbReference>
<dbReference type="Proteomes" id="UP001188597">
    <property type="component" value="Unassembled WGS sequence"/>
</dbReference>
<keyword evidence="3" id="KW-1185">Reference proteome</keyword>
<dbReference type="PANTHER" id="PTHR31973:SF199">
    <property type="entry name" value="SWIM-TYPE DOMAIN-CONTAINING PROTEIN"/>
    <property type="match status" value="1"/>
</dbReference>
<feature type="region of interest" description="Disordered" evidence="1">
    <location>
        <begin position="74"/>
        <end position="94"/>
    </location>
</feature>
<reference evidence="2" key="1">
    <citation type="submission" date="2022-12" db="EMBL/GenBank/DDBJ databases">
        <title>Draft genome assemblies for two species of Escallonia (Escalloniales).</title>
        <authorList>
            <person name="Chanderbali A."/>
            <person name="Dervinis C."/>
            <person name="Anghel I."/>
            <person name="Soltis D."/>
            <person name="Soltis P."/>
            <person name="Zapata F."/>
        </authorList>
    </citation>
    <scope>NUCLEOTIDE SEQUENCE</scope>
    <source>
        <strain evidence="2">UCBG64.0493</strain>
        <tissue evidence="2">Leaf</tissue>
    </source>
</reference>
<evidence type="ECO:0000256" key="1">
    <source>
        <dbReference type="SAM" id="MobiDB-lite"/>
    </source>
</evidence>
<evidence type="ECO:0000313" key="2">
    <source>
        <dbReference type="EMBL" id="KAK3043837.1"/>
    </source>
</evidence>
<evidence type="ECO:0000313" key="3">
    <source>
        <dbReference type="Proteomes" id="UP001188597"/>
    </source>
</evidence>
<feature type="compositionally biased region" description="Acidic residues" evidence="1">
    <location>
        <begin position="21"/>
        <end position="31"/>
    </location>
</feature>
<organism evidence="2 3">
    <name type="scientific">Escallonia herrerae</name>
    <dbReference type="NCBI Taxonomy" id="1293975"/>
    <lineage>
        <taxon>Eukaryota</taxon>
        <taxon>Viridiplantae</taxon>
        <taxon>Streptophyta</taxon>
        <taxon>Embryophyta</taxon>
        <taxon>Tracheophyta</taxon>
        <taxon>Spermatophyta</taxon>
        <taxon>Magnoliopsida</taxon>
        <taxon>eudicotyledons</taxon>
        <taxon>Gunneridae</taxon>
        <taxon>Pentapetalae</taxon>
        <taxon>asterids</taxon>
        <taxon>campanulids</taxon>
        <taxon>Escalloniales</taxon>
        <taxon>Escalloniaceae</taxon>
        <taxon>Escallonia</taxon>
    </lineage>
</organism>
<dbReference type="PANTHER" id="PTHR31973">
    <property type="entry name" value="POLYPROTEIN, PUTATIVE-RELATED"/>
    <property type="match status" value="1"/>
</dbReference>
<feature type="compositionally biased region" description="Basic and acidic residues" evidence="1">
    <location>
        <begin position="33"/>
        <end position="43"/>
    </location>
</feature>